<dbReference type="PROSITE" id="PS01070">
    <property type="entry name" value="NUCLEASE_NON_SPEC"/>
    <property type="match status" value="1"/>
</dbReference>
<accession>A0ABP9WTB1</accession>
<dbReference type="EC" id="3.1.30.-" evidence="8"/>
<feature type="chain" id="PRO_5045633828" description="Endonuclease" evidence="10">
    <location>
        <begin position="26"/>
        <end position="279"/>
    </location>
</feature>
<proteinExistence type="inferred from homology"/>
<keyword evidence="4 8" id="KW-0479">Metal-binding</keyword>
<feature type="domain" description="DNA/RNA non-specific endonuclease/pyrophosphatase/phosphodiesterase" evidence="12">
    <location>
        <begin position="66"/>
        <end position="267"/>
    </location>
</feature>
<dbReference type="PANTHER" id="PTHR13966">
    <property type="entry name" value="ENDONUCLEASE RELATED"/>
    <property type="match status" value="1"/>
</dbReference>
<organism evidence="13 14">
    <name type="scientific">Herpetosiphon gulosus</name>
    <dbReference type="NCBI Taxonomy" id="1973496"/>
    <lineage>
        <taxon>Bacteria</taxon>
        <taxon>Bacillati</taxon>
        <taxon>Chloroflexota</taxon>
        <taxon>Chloroflexia</taxon>
        <taxon>Herpetosiphonales</taxon>
        <taxon>Herpetosiphonaceae</taxon>
        <taxon>Herpetosiphon</taxon>
    </lineage>
</organism>
<protein>
    <recommendedName>
        <fullName evidence="8">Endonuclease</fullName>
        <ecNumber evidence="8">3.1.30.-</ecNumber>
    </recommendedName>
</protein>
<comment type="cofactor">
    <cofactor evidence="1 8">
        <name>Mg(2+)</name>
        <dbReference type="ChEBI" id="CHEBI:18420"/>
    </cofactor>
</comment>
<keyword evidence="6 8" id="KW-0378">Hydrolase</keyword>
<dbReference type="RefSeq" id="WP_345720087.1">
    <property type="nucleotide sequence ID" value="NZ_BAABRU010000001.1"/>
</dbReference>
<feature type="domain" description="ENPP1-3/EXOG-like endonuclease/phosphodiesterase" evidence="11">
    <location>
        <begin position="67"/>
        <end position="267"/>
    </location>
</feature>
<sequence>MRRFWIGMITLIVLLSGCDAQQFLATPKPSSSNNSNQPQAEVNHMALGNPSGALPETSSSNNYLIQRPEYSLAYNRKLNILNWVSWHLGSGDLGSTDRSQFTTDPDLPEGWYRVKPTDYTNSGYDRGHMLPSADRNRTESINRSVFYMTNIVPQAPDNNQGPWKEFEDYCRDLVRDGKQLYLIAGPEGSDGSIGDPKIRVPKYVWKIALVLDANAQISDINRNTEVIALRMPNRDGIRDKDWRDYIVSVATIEEKTKYTFFTNLSSELQTSLKQKVATP</sequence>
<evidence type="ECO:0000313" key="13">
    <source>
        <dbReference type="EMBL" id="GAA5526444.1"/>
    </source>
</evidence>
<keyword evidence="7" id="KW-0460">Magnesium</keyword>
<evidence type="ECO:0000256" key="7">
    <source>
        <dbReference type="ARBA" id="ARBA00022842"/>
    </source>
</evidence>
<name>A0ABP9WTB1_9CHLR</name>
<gene>
    <name evidence="13" type="primary">nucA</name>
    <name evidence="13" type="ORF">Hgul01_00216</name>
</gene>
<dbReference type="PROSITE" id="PS51257">
    <property type="entry name" value="PROKAR_LIPOPROTEIN"/>
    <property type="match status" value="1"/>
</dbReference>
<reference evidence="13 14" key="1">
    <citation type="submission" date="2024-02" db="EMBL/GenBank/DDBJ databases">
        <title>Herpetosiphon gulosus NBRC 112829.</title>
        <authorList>
            <person name="Ichikawa N."/>
            <person name="Katano-Makiyama Y."/>
            <person name="Hidaka K."/>
        </authorList>
    </citation>
    <scope>NUCLEOTIDE SEQUENCE [LARGE SCALE GENOMIC DNA]</scope>
    <source>
        <strain evidence="13 14">NBRC 112829</strain>
    </source>
</reference>
<dbReference type="SUPFAM" id="SSF54060">
    <property type="entry name" value="His-Me finger endonucleases"/>
    <property type="match status" value="1"/>
</dbReference>
<dbReference type="EMBL" id="BAABRU010000001">
    <property type="protein sequence ID" value="GAA5526444.1"/>
    <property type="molecule type" value="Genomic_DNA"/>
</dbReference>
<evidence type="ECO:0000259" key="11">
    <source>
        <dbReference type="SMART" id="SM00477"/>
    </source>
</evidence>
<dbReference type="CDD" id="cd00091">
    <property type="entry name" value="NUC"/>
    <property type="match status" value="1"/>
</dbReference>
<evidence type="ECO:0000313" key="14">
    <source>
        <dbReference type="Proteomes" id="UP001428290"/>
    </source>
</evidence>
<dbReference type="PANTHER" id="PTHR13966:SF5">
    <property type="entry name" value="ENDONUCLEASE G, MITOCHONDRIAL"/>
    <property type="match status" value="1"/>
</dbReference>
<dbReference type="Gene3D" id="3.40.570.10">
    <property type="entry name" value="Extracellular Endonuclease, subunit A"/>
    <property type="match status" value="1"/>
</dbReference>
<dbReference type="InterPro" id="IPR001604">
    <property type="entry name" value="Endo_G_ENPP1-like_dom"/>
</dbReference>
<keyword evidence="14" id="KW-1185">Reference proteome</keyword>
<dbReference type="InterPro" id="IPR044925">
    <property type="entry name" value="His-Me_finger_sf"/>
</dbReference>
<dbReference type="InterPro" id="IPR040255">
    <property type="entry name" value="Non-specific_endonuclease"/>
</dbReference>
<comment type="caution">
    <text evidence="13">The sequence shown here is derived from an EMBL/GenBank/DDBJ whole genome shotgun (WGS) entry which is preliminary data.</text>
</comment>
<dbReference type="Proteomes" id="UP001428290">
    <property type="component" value="Unassembled WGS sequence"/>
</dbReference>
<keyword evidence="3 8" id="KW-0540">Nuclease</keyword>
<dbReference type="InterPro" id="IPR018524">
    <property type="entry name" value="DNA/RNA_endonuclease_AS"/>
</dbReference>
<evidence type="ECO:0000256" key="4">
    <source>
        <dbReference type="ARBA" id="ARBA00022723"/>
    </source>
</evidence>
<dbReference type="SMART" id="SM00892">
    <property type="entry name" value="Endonuclease_NS"/>
    <property type="match status" value="1"/>
</dbReference>
<evidence type="ECO:0000259" key="12">
    <source>
        <dbReference type="SMART" id="SM00892"/>
    </source>
</evidence>
<feature type="signal peptide" evidence="10">
    <location>
        <begin position="1"/>
        <end position="25"/>
    </location>
</feature>
<dbReference type="Pfam" id="PF01223">
    <property type="entry name" value="Endonuclease_NS"/>
    <property type="match status" value="1"/>
</dbReference>
<dbReference type="InterPro" id="IPR020821">
    <property type="entry name" value="ENPP1-3/EXOG-like_nuc-like"/>
</dbReference>
<dbReference type="InterPro" id="IPR044929">
    <property type="entry name" value="DNA/RNA_non-sp_Endonuclease_sf"/>
</dbReference>
<evidence type="ECO:0000256" key="3">
    <source>
        <dbReference type="ARBA" id="ARBA00022722"/>
    </source>
</evidence>
<keyword evidence="10" id="KW-0732">Signal</keyword>
<evidence type="ECO:0000256" key="9">
    <source>
        <dbReference type="SAM" id="MobiDB-lite"/>
    </source>
</evidence>
<evidence type="ECO:0000256" key="2">
    <source>
        <dbReference type="ARBA" id="ARBA00010052"/>
    </source>
</evidence>
<comment type="similarity">
    <text evidence="2 8">Belongs to the DNA/RNA non-specific endonuclease family.</text>
</comment>
<feature type="region of interest" description="Disordered" evidence="9">
    <location>
        <begin position="26"/>
        <end position="60"/>
    </location>
</feature>
<evidence type="ECO:0000256" key="6">
    <source>
        <dbReference type="ARBA" id="ARBA00022801"/>
    </source>
</evidence>
<evidence type="ECO:0000256" key="8">
    <source>
        <dbReference type="RuleBase" id="RU366055"/>
    </source>
</evidence>
<evidence type="ECO:0000256" key="1">
    <source>
        <dbReference type="ARBA" id="ARBA00001946"/>
    </source>
</evidence>
<evidence type="ECO:0000256" key="5">
    <source>
        <dbReference type="ARBA" id="ARBA00022759"/>
    </source>
</evidence>
<keyword evidence="5 8" id="KW-0255">Endonuclease</keyword>
<dbReference type="SMART" id="SM00477">
    <property type="entry name" value="NUC"/>
    <property type="match status" value="1"/>
</dbReference>
<evidence type="ECO:0000256" key="10">
    <source>
        <dbReference type="SAM" id="SignalP"/>
    </source>
</evidence>